<feature type="region of interest" description="Disordered" evidence="1">
    <location>
        <begin position="1"/>
        <end position="27"/>
    </location>
</feature>
<reference evidence="3 4" key="1">
    <citation type="journal article" date="2021" name="Sci. Rep.">
        <title>Genome sequencing of the multicellular alga Astrephomene provides insights into convergent evolution of germ-soma differentiation.</title>
        <authorList>
            <person name="Yamashita S."/>
            <person name="Yamamoto K."/>
            <person name="Matsuzaki R."/>
            <person name="Suzuki S."/>
            <person name="Yamaguchi H."/>
            <person name="Hirooka S."/>
            <person name="Minakuchi Y."/>
            <person name="Miyagishima S."/>
            <person name="Kawachi M."/>
            <person name="Toyoda A."/>
            <person name="Nozaki H."/>
        </authorList>
    </citation>
    <scope>NUCLEOTIDE SEQUENCE [LARGE SCALE GENOMIC DNA]</scope>
    <source>
        <strain evidence="3 4">NIES-4017</strain>
    </source>
</reference>
<gene>
    <name evidence="3" type="ORF">Agub_g11140</name>
</gene>
<feature type="transmembrane region" description="Helical" evidence="2">
    <location>
        <begin position="28"/>
        <end position="47"/>
    </location>
</feature>
<keyword evidence="4" id="KW-1185">Reference proteome</keyword>
<evidence type="ECO:0000313" key="4">
    <source>
        <dbReference type="Proteomes" id="UP001054857"/>
    </source>
</evidence>
<dbReference type="Proteomes" id="UP001054857">
    <property type="component" value="Unassembled WGS sequence"/>
</dbReference>
<feature type="compositionally biased region" description="Polar residues" evidence="1">
    <location>
        <begin position="88"/>
        <end position="100"/>
    </location>
</feature>
<comment type="caution">
    <text evidence="3">The sequence shown here is derived from an EMBL/GenBank/DDBJ whole genome shotgun (WGS) entry which is preliminary data.</text>
</comment>
<dbReference type="EMBL" id="BMAR01000028">
    <property type="protein sequence ID" value="GFR49221.1"/>
    <property type="molecule type" value="Genomic_DNA"/>
</dbReference>
<evidence type="ECO:0000313" key="3">
    <source>
        <dbReference type="EMBL" id="GFR49221.1"/>
    </source>
</evidence>
<keyword evidence="2" id="KW-0472">Membrane</keyword>
<protein>
    <submittedName>
        <fullName evidence="3">Uncharacterized protein</fullName>
    </submittedName>
</protein>
<feature type="region of interest" description="Disordered" evidence="1">
    <location>
        <begin position="53"/>
        <end position="147"/>
    </location>
</feature>
<evidence type="ECO:0000256" key="1">
    <source>
        <dbReference type="SAM" id="MobiDB-lite"/>
    </source>
</evidence>
<feature type="non-terminal residue" evidence="3">
    <location>
        <position position="147"/>
    </location>
</feature>
<sequence>MDERKKDKDSQRLVARGTKAPDGQASPVTLLTIALAGGIGYFAWRFWNKWQEGSAKREPASTAGSSSVAEATSPKSKNGGSSFCFDKQPQTSGSASTSGRTPAPPPNNRQSRSRQEKPKSQKQLRKEAKEAKKAAKEQATRDAANAQ</sequence>
<feature type="compositionally biased region" description="Basic and acidic residues" evidence="1">
    <location>
        <begin position="1"/>
        <end position="11"/>
    </location>
</feature>
<feature type="compositionally biased region" description="Basic and acidic residues" evidence="1">
    <location>
        <begin position="113"/>
        <end position="140"/>
    </location>
</feature>
<proteinExistence type="predicted"/>
<accession>A0AAD3HQH9</accession>
<keyword evidence="2" id="KW-0812">Transmembrane</keyword>
<keyword evidence="2" id="KW-1133">Transmembrane helix</keyword>
<name>A0AAD3HQH9_9CHLO</name>
<feature type="compositionally biased region" description="Polar residues" evidence="1">
    <location>
        <begin position="62"/>
        <end position="81"/>
    </location>
</feature>
<dbReference type="AlphaFoldDB" id="A0AAD3HQH9"/>
<organism evidence="3 4">
    <name type="scientific">Astrephomene gubernaculifera</name>
    <dbReference type="NCBI Taxonomy" id="47775"/>
    <lineage>
        <taxon>Eukaryota</taxon>
        <taxon>Viridiplantae</taxon>
        <taxon>Chlorophyta</taxon>
        <taxon>core chlorophytes</taxon>
        <taxon>Chlorophyceae</taxon>
        <taxon>CS clade</taxon>
        <taxon>Chlamydomonadales</taxon>
        <taxon>Astrephomenaceae</taxon>
        <taxon>Astrephomene</taxon>
    </lineage>
</organism>
<evidence type="ECO:0000256" key="2">
    <source>
        <dbReference type="SAM" id="Phobius"/>
    </source>
</evidence>